<dbReference type="InterPro" id="IPR013783">
    <property type="entry name" value="Ig-like_fold"/>
</dbReference>
<dbReference type="Pfam" id="PF21910">
    <property type="entry name" value="GH85_C"/>
    <property type="match status" value="1"/>
</dbReference>
<gene>
    <name evidence="3" type="ORF">Hsar01_01457</name>
</gene>
<dbReference type="Gene3D" id="2.60.40.10">
    <property type="entry name" value="Immunoglobulins"/>
    <property type="match status" value="2"/>
</dbReference>
<reference evidence="3 4" key="1">
    <citation type="submission" date="2024-02" db="EMBL/GenBank/DDBJ databases">
        <title>Haloferula sargassicola NBRC 104335.</title>
        <authorList>
            <person name="Ichikawa N."/>
            <person name="Katano-Makiyama Y."/>
            <person name="Hidaka K."/>
        </authorList>
    </citation>
    <scope>NUCLEOTIDE SEQUENCE [LARGE SCALE GENOMIC DNA]</scope>
    <source>
        <strain evidence="3 4">NBRC 104335</strain>
    </source>
</reference>
<dbReference type="EMBL" id="BAABRI010000007">
    <property type="protein sequence ID" value="GAA5482240.1"/>
    <property type="molecule type" value="Genomic_DNA"/>
</dbReference>
<sequence length="1186" mass="129038">MLDGLAEDFFLAFQRSPLLEALRSHGFPYPSMKFLKHPVASRTVLPLAVCALVVTASAAGKTHPWFRFTPMRQRDNPPTTLIQLSEFRFLHQGDRLDLAGVSVTNPGGSSPAGEDPAKAIDGSTDSKWLDLTMHPLVFHFPQAVTIDAYGFTTANDAAERDPGNWRFEGSDDGSHWVLLDERINPSVPTARFTETEDFALPATVPPYASFWYPESLLRWTPEADTATEFNRSFVPRAARTSNLAFQANSHARANEGGATILSAFAPTSYSPSQGSRVRHYNAYTGWQYTDKMVFWGGSAGEGLILAPNAPVIDAGHRNGVPVLGTIFFPPTAYGGQFGFVRAMLQKDGESFPVADKLIEMTRHYGFDGWFINQETAGGNSGDAADMRDFISYFRAQAPELEIMWYDAMTENGSISWQNALTSSNDMFLSHNGSRVADSMFLNFWWSTNGLANSRSLAQSLGVDPYEVYAGVDFESGGYDASIDWSAIFPENQPHRLSLAFYGQQAVFNHSSDPVQFYDREILFFSGQNGDPSNTATSSNWKGMAHYFPATTPLQSLPFVTHFNRGQGQSYFVNGVQAGDFDWNNLSTQDVLPTWRWIVHSTGSQLHPTLQLGEAYTGGTSLLVEGTLDATNDIPLYAANLPVTSRTRARIIFKTGQSGAPSRMKLAIAFQDAPGTLELWDAGSTTSSGWTTTTFNLAAHAGRTIGSIGLRFASTSTVSNYSIRIGQLALYNGAISTPSPVTDLRVTQTDALTADQFAVRLAWDPSPTSGLYYYNVFRRFPNGDRRWLGTTSARASYVPDLTRVAGETTAQLEVEAVGGDFGTSVPATIAVPMPEPAGFEHSLTGESIGTAGSWNDLGDTRDKAFDGNPATFFDAPVSDGCWTGLDFSSQRASRITGISFLPRAGWAFRMPGGVFQAANEPDFSDAVTLHTITDTPPEGIYTRIAIDQPGLYRYFRYADDPHCNVAEIEVYGWQVPGPPQDLAARRFSDHVELTWSAPAWAESYRVEGSDTPSGPFVELASGLTTPALTEAADLSADRYYRVTTLNPAGESTAATVASPAPEAFDAWTILAFDGSIDPALVAGSADPDHDGLANLLEFVLQLDPLAPSTPDWTLQTDAAGVSLTFRRPGDISGVQLAVEWSSDLAHWSTDGIQLQETVIDPATTEVRARLDDPGLDCCYLRISALEN</sequence>
<dbReference type="Gene3D" id="3.20.20.80">
    <property type="entry name" value="Glycosidases"/>
    <property type="match status" value="1"/>
</dbReference>
<evidence type="ECO:0000259" key="1">
    <source>
        <dbReference type="Pfam" id="PF03644"/>
    </source>
</evidence>
<dbReference type="Proteomes" id="UP001476282">
    <property type="component" value="Unassembled WGS sequence"/>
</dbReference>
<dbReference type="InterPro" id="IPR005201">
    <property type="entry name" value="TIM_ENGase"/>
</dbReference>
<dbReference type="PANTHER" id="PTHR13246">
    <property type="entry name" value="ENDO BETA N-ACETYLGLUCOSAMINIDASE"/>
    <property type="match status" value="1"/>
</dbReference>
<comment type="caution">
    <text evidence="3">The sequence shown here is derived from an EMBL/GenBank/DDBJ whole genome shotgun (WGS) entry which is preliminary data.</text>
</comment>
<evidence type="ECO:0000313" key="3">
    <source>
        <dbReference type="EMBL" id="GAA5482240.1"/>
    </source>
</evidence>
<evidence type="ECO:0008006" key="5">
    <source>
        <dbReference type="Google" id="ProtNLM"/>
    </source>
</evidence>
<dbReference type="SUPFAM" id="SSF49785">
    <property type="entry name" value="Galactose-binding domain-like"/>
    <property type="match status" value="1"/>
</dbReference>
<protein>
    <recommendedName>
        <fullName evidence="5">Mannosyl-glycoprotein endo-beta-N-acetylglucosaminidase</fullName>
    </recommendedName>
</protein>
<proteinExistence type="predicted"/>
<dbReference type="SUPFAM" id="SSF49265">
    <property type="entry name" value="Fibronectin type III"/>
    <property type="match status" value="1"/>
</dbReference>
<accession>A0ABP9UL40</accession>
<dbReference type="Gene3D" id="2.60.120.260">
    <property type="entry name" value="Galactose-binding domain-like"/>
    <property type="match status" value="3"/>
</dbReference>
<dbReference type="PANTHER" id="PTHR13246:SF1">
    <property type="entry name" value="CYTOSOLIC ENDO-BETA-N-ACETYLGLUCOSAMINIDASE"/>
    <property type="match status" value="1"/>
</dbReference>
<keyword evidence="4" id="KW-1185">Reference proteome</keyword>
<dbReference type="InterPro" id="IPR054110">
    <property type="entry name" value="EndoD-like_D2"/>
</dbReference>
<dbReference type="InterPro" id="IPR036116">
    <property type="entry name" value="FN3_sf"/>
</dbReference>
<evidence type="ECO:0000259" key="2">
    <source>
        <dbReference type="Pfam" id="PF21910"/>
    </source>
</evidence>
<name>A0ABP9UL40_9BACT</name>
<evidence type="ECO:0000313" key="4">
    <source>
        <dbReference type="Proteomes" id="UP001476282"/>
    </source>
</evidence>
<dbReference type="Pfam" id="PF03644">
    <property type="entry name" value="Glyco_hydro_85"/>
    <property type="match status" value="1"/>
</dbReference>
<dbReference type="InterPro" id="IPR008979">
    <property type="entry name" value="Galactose-bd-like_sf"/>
</dbReference>
<feature type="domain" description="Endo-beta-N-acetylglucosaminidase D-like D2" evidence="2">
    <location>
        <begin position="741"/>
        <end position="828"/>
    </location>
</feature>
<dbReference type="CDD" id="cd06547">
    <property type="entry name" value="GH85_ENGase"/>
    <property type="match status" value="1"/>
</dbReference>
<organism evidence="3 4">
    <name type="scientific">Haloferula sargassicola</name>
    <dbReference type="NCBI Taxonomy" id="490096"/>
    <lineage>
        <taxon>Bacteria</taxon>
        <taxon>Pseudomonadati</taxon>
        <taxon>Verrucomicrobiota</taxon>
        <taxon>Verrucomicrobiia</taxon>
        <taxon>Verrucomicrobiales</taxon>
        <taxon>Verrucomicrobiaceae</taxon>
        <taxon>Haloferula</taxon>
    </lineage>
</organism>
<feature type="domain" description="Cytosolic endo-beta-N-acetylglucosaminidase TIM barrel" evidence="1">
    <location>
        <begin position="273"/>
        <end position="569"/>
    </location>
</feature>
<dbReference type="InterPro" id="IPR032979">
    <property type="entry name" value="ENGase"/>
</dbReference>